<sequence>MFKKIFQKLTKLSHQKNGYQQQIRAEMLTAEREYTKIMVDRARFNKIPNITCSQAQPHSLTSKIGKANIRATNLNTKLSNQQNKTNLHKTVRVTAL</sequence>
<evidence type="ECO:0000313" key="1">
    <source>
        <dbReference type="EMBL" id="RSU06153.1"/>
    </source>
</evidence>
<keyword evidence="2" id="KW-1185">Reference proteome</keyword>
<dbReference type="RefSeq" id="WP_126826473.1">
    <property type="nucleotide sequence ID" value="NZ_JBHLWU010000003.1"/>
</dbReference>
<comment type="caution">
    <text evidence="1">The sequence shown here is derived from an EMBL/GenBank/DDBJ whole genome shotgun (WGS) entry which is preliminary data.</text>
</comment>
<accession>A0A430AEZ4</accession>
<organism evidence="1 2">
    <name type="scientific">Vagococcus entomophilus</name>
    <dbReference type="NCBI Taxonomy" id="1160095"/>
    <lineage>
        <taxon>Bacteria</taxon>
        <taxon>Bacillati</taxon>
        <taxon>Bacillota</taxon>
        <taxon>Bacilli</taxon>
        <taxon>Lactobacillales</taxon>
        <taxon>Enterococcaceae</taxon>
        <taxon>Vagococcus</taxon>
    </lineage>
</organism>
<name>A0A430AEZ4_9ENTE</name>
<dbReference type="EMBL" id="NGJZ01000004">
    <property type="protein sequence ID" value="RSU06153.1"/>
    <property type="molecule type" value="Genomic_DNA"/>
</dbReference>
<dbReference type="AlphaFoldDB" id="A0A430AEZ4"/>
<gene>
    <name evidence="1" type="ORF">CBF30_10560</name>
</gene>
<dbReference type="Proteomes" id="UP000288669">
    <property type="component" value="Unassembled WGS sequence"/>
</dbReference>
<proteinExistence type="predicted"/>
<protein>
    <submittedName>
        <fullName evidence="1">Uncharacterized protein</fullName>
    </submittedName>
</protein>
<reference evidence="1 2" key="1">
    <citation type="submission" date="2017-05" db="EMBL/GenBank/DDBJ databases">
        <title>Vagococcus spp. assemblies.</title>
        <authorList>
            <person name="Gulvik C.A."/>
        </authorList>
    </citation>
    <scope>NUCLEOTIDE SEQUENCE [LARGE SCALE GENOMIC DNA]</scope>
    <source>
        <strain evidence="1 2">DSM 24756</strain>
    </source>
</reference>
<evidence type="ECO:0000313" key="2">
    <source>
        <dbReference type="Proteomes" id="UP000288669"/>
    </source>
</evidence>